<protein>
    <recommendedName>
        <fullName evidence="2">Terpene synthase</fullName>
        <ecNumber evidence="2">4.2.3.-</ecNumber>
    </recommendedName>
</protein>
<dbReference type="Pfam" id="PF19086">
    <property type="entry name" value="Terpene_syn_C_2"/>
    <property type="match status" value="1"/>
</dbReference>
<dbReference type="PANTHER" id="PTHR35201:SF4">
    <property type="entry name" value="BETA-PINACENE SYNTHASE-RELATED"/>
    <property type="match status" value="1"/>
</dbReference>
<keyword evidence="1 2" id="KW-0456">Lyase</keyword>
<keyword evidence="4" id="KW-1185">Reference proteome</keyword>
<comment type="caution">
    <text evidence="3">The sequence shown here is derived from an EMBL/GenBank/DDBJ whole genome shotgun (WGS) entry which is preliminary data.</text>
</comment>
<proteinExistence type="inferred from homology"/>
<accession>A0A8J3JYU1</accession>
<evidence type="ECO:0000313" key="4">
    <source>
        <dbReference type="Proteomes" id="UP000619293"/>
    </source>
</evidence>
<reference evidence="3 4" key="1">
    <citation type="submission" date="2021-01" db="EMBL/GenBank/DDBJ databases">
        <title>Whole genome shotgun sequence of Catellatospora chokoriensis NBRC 107358.</title>
        <authorList>
            <person name="Komaki H."/>
            <person name="Tamura T."/>
        </authorList>
    </citation>
    <scope>NUCLEOTIDE SEQUENCE [LARGE SCALE GENOMIC DNA]</scope>
    <source>
        <strain evidence="3 4">NBRC 107358</strain>
    </source>
</reference>
<dbReference type="InterPro" id="IPR034686">
    <property type="entry name" value="Terpene_cyclase-like_2"/>
</dbReference>
<dbReference type="AlphaFoldDB" id="A0A8J3JYU1"/>
<evidence type="ECO:0000256" key="1">
    <source>
        <dbReference type="ARBA" id="ARBA00023239"/>
    </source>
</evidence>
<dbReference type="SFLD" id="SFLDG01020">
    <property type="entry name" value="Terpene_Cyclase_Like_2"/>
    <property type="match status" value="1"/>
</dbReference>
<dbReference type="EC" id="4.2.3.-" evidence="2"/>
<dbReference type="SFLD" id="SFLDS00005">
    <property type="entry name" value="Isoprenoid_Synthase_Type_I"/>
    <property type="match status" value="1"/>
</dbReference>
<keyword evidence="2" id="KW-0460">Magnesium</keyword>
<organism evidence="3 4">
    <name type="scientific">Catellatospora chokoriensis</name>
    <dbReference type="NCBI Taxonomy" id="310353"/>
    <lineage>
        <taxon>Bacteria</taxon>
        <taxon>Bacillati</taxon>
        <taxon>Actinomycetota</taxon>
        <taxon>Actinomycetes</taxon>
        <taxon>Micromonosporales</taxon>
        <taxon>Micromonosporaceae</taxon>
        <taxon>Catellatospora</taxon>
    </lineage>
</organism>
<dbReference type="PANTHER" id="PTHR35201">
    <property type="entry name" value="TERPENE SYNTHASE"/>
    <property type="match status" value="1"/>
</dbReference>
<dbReference type="Proteomes" id="UP000619293">
    <property type="component" value="Unassembled WGS sequence"/>
</dbReference>
<dbReference type="InterPro" id="IPR008949">
    <property type="entry name" value="Isoprenoid_synthase_dom_sf"/>
</dbReference>
<dbReference type="EMBL" id="BONG01000004">
    <property type="protein sequence ID" value="GIF87615.1"/>
    <property type="molecule type" value="Genomic_DNA"/>
</dbReference>
<comment type="cofactor">
    <cofactor evidence="2">
        <name>Mg(2+)</name>
        <dbReference type="ChEBI" id="CHEBI:18420"/>
    </cofactor>
</comment>
<dbReference type="GO" id="GO:0010333">
    <property type="term" value="F:terpene synthase activity"/>
    <property type="evidence" value="ECO:0007669"/>
    <property type="project" value="InterPro"/>
</dbReference>
<keyword evidence="2" id="KW-0479">Metal-binding</keyword>
<comment type="similarity">
    <text evidence="2">Belongs to the terpene synthase family.</text>
</comment>
<sequence length="317" mass="35032">MFAIPPVDCPLTSRLSPHVALAEQDLTGWARKCGLISDGDGQNWLAGEAYAGHAGRIFPDARPEDLALLAMIFAWFYLVDDICDGTAHPEPPRLRRFVTELLALLHGSDRPTEVFAGSARLMLTEIWAVLRERMPDAWQSRFTDAVAVHLDGVITEAENKATGHLPGVDEYVELRRTASAAEISHLLTELATHTHLPDAIYHHPALREVRLAGTDLLSWFNDLYSLDRDIATAGGHNLVLAISHERELSIEAAVQEAVDMWQQRMDGFGPLRERVPSFGAQFDPAVHAHLDGVAGSVRGTLDWTVVSGRYRGDPRTR</sequence>
<dbReference type="Gene3D" id="1.10.600.10">
    <property type="entry name" value="Farnesyl Diphosphate Synthase"/>
    <property type="match status" value="1"/>
</dbReference>
<dbReference type="GO" id="GO:0046872">
    <property type="term" value="F:metal ion binding"/>
    <property type="evidence" value="ECO:0007669"/>
    <property type="project" value="UniProtKB-KW"/>
</dbReference>
<evidence type="ECO:0000256" key="2">
    <source>
        <dbReference type="RuleBase" id="RU366034"/>
    </source>
</evidence>
<gene>
    <name evidence="3" type="ORF">Cch02nite_10590</name>
</gene>
<name>A0A8J3JYU1_9ACTN</name>
<dbReference type="SUPFAM" id="SSF48576">
    <property type="entry name" value="Terpenoid synthases"/>
    <property type="match status" value="1"/>
</dbReference>
<evidence type="ECO:0000313" key="3">
    <source>
        <dbReference type="EMBL" id="GIF87615.1"/>
    </source>
</evidence>
<dbReference type="RefSeq" id="WP_191841162.1">
    <property type="nucleotide sequence ID" value="NZ_BAAALB010000014.1"/>
</dbReference>